<keyword evidence="6" id="KW-0732">Signal</keyword>
<protein>
    <recommendedName>
        <fullName evidence="7">Defensin-like domain-containing protein</fullName>
    </recommendedName>
</protein>
<sequence length="73" mass="8450">MKKTYVIFFLVVILINSLFNSNVLASSVIETSNNDVCYAPCTQRYKLYECWHDCLHKRYNDGACVDGRCCCKK</sequence>
<evidence type="ECO:0000313" key="9">
    <source>
        <dbReference type="Proteomes" id="UP000008694"/>
    </source>
</evidence>
<dbReference type="Proteomes" id="UP000008694">
    <property type="component" value="Unassembled WGS sequence"/>
</dbReference>
<dbReference type="AlphaFoldDB" id="D7LQM6"/>
<dbReference type="HOGENOM" id="CLU_165205_2_0_1"/>
<dbReference type="EMBL" id="GL348717">
    <property type="protein sequence ID" value="EFH51496.1"/>
    <property type="molecule type" value="Genomic_DNA"/>
</dbReference>
<keyword evidence="4" id="KW-0611">Plant defense</keyword>
<accession>D7LQM6</accession>
<evidence type="ECO:0000256" key="1">
    <source>
        <dbReference type="ARBA" id="ARBA00006722"/>
    </source>
</evidence>
<organism evidence="9">
    <name type="scientific">Arabidopsis lyrata subsp. lyrata</name>
    <name type="common">Lyre-leaved rock-cress</name>
    <dbReference type="NCBI Taxonomy" id="81972"/>
    <lineage>
        <taxon>Eukaryota</taxon>
        <taxon>Viridiplantae</taxon>
        <taxon>Streptophyta</taxon>
        <taxon>Embryophyta</taxon>
        <taxon>Tracheophyta</taxon>
        <taxon>Spermatophyta</taxon>
        <taxon>Magnoliopsida</taxon>
        <taxon>eudicotyledons</taxon>
        <taxon>Gunneridae</taxon>
        <taxon>Pentapetalae</taxon>
        <taxon>rosids</taxon>
        <taxon>malvids</taxon>
        <taxon>Brassicales</taxon>
        <taxon>Brassicaceae</taxon>
        <taxon>Camelineae</taxon>
        <taxon>Arabidopsis</taxon>
    </lineage>
</organism>
<dbReference type="GO" id="GO:0031640">
    <property type="term" value="P:killing of cells of another organism"/>
    <property type="evidence" value="ECO:0007669"/>
    <property type="project" value="UniProtKB-KW"/>
</dbReference>
<keyword evidence="3" id="KW-0295">Fungicide</keyword>
<evidence type="ECO:0000259" key="7">
    <source>
        <dbReference type="Pfam" id="PF24552"/>
    </source>
</evidence>
<dbReference type="KEGG" id="aly:9312970"/>
<proteinExistence type="inferred from homology"/>
<comment type="similarity">
    <text evidence="1">Belongs to the DEFL family.</text>
</comment>
<evidence type="ECO:0000256" key="6">
    <source>
        <dbReference type="SAM" id="SignalP"/>
    </source>
</evidence>
<feature type="domain" description="Defensin-like" evidence="7">
    <location>
        <begin position="35"/>
        <end position="73"/>
    </location>
</feature>
<keyword evidence="5" id="KW-1015">Disulfide bond</keyword>
<name>D7LQM6_ARALL</name>
<dbReference type="OrthoDB" id="1083571at2759"/>
<dbReference type="TCDB" id="1.C.45.3.2">
    <property type="family name" value="the plant defensin (plant defensin) family"/>
</dbReference>
<feature type="chain" id="PRO_5003102210" description="Defensin-like domain-containing protein" evidence="6">
    <location>
        <begin position="26"/>
        <end position="73"/>
    </location>
</feature>
<gene>
    <name evidence="8" type="ORF">ARALYDRAFT_322682</name>
</gene>
<dbReference type="Gramene" id="fgenesh1_pm.C_scaffold_5000226">
    <property type="protein sequence ID" value="fgenesh1_pm.C_scaffold_5000226"/>
    <property type="gene ID" value="fgenesh1_pm.C_scaffold_5000226"/>
</dbReference>
<evidence type="ECO:0000313" key="8">
    <source>
        <dbReference type="EMBL" id="EFH51496.1"/>
    </source>
</evidence>
<dbReference type="Pfam" id="PF24552">
    <property type="entry name" value="Defensin"/>
    <property type="match status" value="1"/>
</dbReference>
<evidence type="ECO:0000256" key="3">
    <source>
        <dbReference type="ARBA" id="ARBA00022577"/>
    </source>
</evidence>
<dbReference type="InterPro" id="IPR056373">
    <property type="entry name" value="Defensin-like_dom"/>
</dbReference>
<feature type="signal peptide" evidence="6">
    <location>
        <begin position="1"/>
        <end position="25"/>
    </location>
</feature>
<keyword evidence="2" id="KW-0929">Antimicrobial</keyword>
<reference evidence="9" key="1">
    <citation type="journal article" date="2011" name="Nat. Genet.">
        <title>The Arabidopsis lyrata genome sequence and the basis of rapid genome size change.</title>
        <authorList>
            <person name="Hu T.T."/>
            <person name="Pattyn P."/>
            <person name="Bakker E.G."/>
            <person name="Cao J."/>
            <person name="Cheng J.-F."/>
            <person name="Clark R.M."/>
            <person name="Fahlgren N."/>
            <person name="Fawcett J.A."/>
            <person name="Grimwood J."/>
            <person name="Gundlach H."/>
            <person name="Haberer G."/>
            <person name="Hollister J.D."/>
            <person name="Ossowski S."/>
            <person name="Ottilar R.P."/>
            <person name="Salamov A.A."/>
            <person name="Schneeberger K."/>
            <person name="Spannagl M."/>
            <person name="Wang X."/>
            <person name="Yang L."/>
            <person name="Nasrallah M.E."/>
            <person name="Bergelson J."/>
            <person name="Carrington J.C."/>
            <person name="Gaut B.S."/>
            <person name="Schmutz J."/>
            <person name="Mayer K.F.X."/>
            <person name="Van de Peer Y."/>
            <person name="Grigoriev I.V."/>
            <person name="Nordborg M."/>
            <person name="Weigel D."/>
            <person name="Guo Y.-L."/>
        </authorList>
    </citation>
    <scope>NUCLEOTIDE SEQUENCE [LARGE SCALE GENOMIC DNA]</scope>
    <source>
        <strain evidence="9">cv. MN47</strain>
    </source>
</reference>
<evidence type="ECO:0000256" key="4">
    <source>
        <dbReference type="ARBA" id="ARBA00022821"/>
    </source>
</evidence>
<keyword evidence="9" id="KW-1185">Reference proteome</keyword>
<dbReference type="GO" id="GO:0050832">
    <property type="term" value="P:defense response to fungus"/>
    <property type="evidence" value="ECO:0007669"/>
    <property type="project" value="UniProtKB-KW"/>
</dbReference>
<evidence type="ECO:0000256" key="2">
    <source>
        <dbReference type="ARBA" id="ARBA00022529"/>
    </source>
</evidence>
<evidence type="ECO:0000256" key="5">
    <source>
        <dbReference type="ARBA" id="ARBA00023157"/>
    </source>
</evidence>